<dbReference type="InterPro" id="IPR044712">
    <property type="entry name" value="SLC25A32-like"/>
</dbReference>
<comment type="subcellular location">
    <subcellularLocation>
        <location evidence="1">Membrane</location>
        <topology evidence="1">Multi-pass membrane protein</topology>
    </subcellularLocation>
</comment>
<evidence type="ECO:0000313" key="11">
    <source>
        <dbReference type="EMBL" id="VDD86690.1"/>
    </source>
</evidence>
<evidence type="ECO:0000256" key="10">
    <source>
        <dbReference type="SAM" id="Phobius"/>
    </source>
</evidence>
<dbReference type="GO" id="GO:0006862">
    <property type="term" value="P:nucleotide transport"/>
    <property type="evidence" value="ECO:0007669"/>
    <property type="project" value="InterPro"/>
</dbReference>
<dbReference type="PROSITE" id="PS50920">
    <property type="entry name" value="SOLCAR"/>
    <property type="match status" value="3"/>
</dbReference>
<dbReference type="OrthoDB" id="428293at2759"/>
<evidence type="ECO:0000256" key="6">
    <source>
        <dbReference type="ARBA" id="ARBA00022989"/>
    </source>
</evidence>
<dbReference type="EMBL" id="UXUI01007272">
    <property type="protein sequence ID" value="VDD86690.1"/>
    <property type="molecule type" value="Genomic_DNA"/>
</dbReference>
<comment type="similarity">
    <text evidence="2 9">Belongs to the mitochondrial carrier (TC 2.A.29) family.</text>
</comment>
<feature type="transmembrane region" description="Helical" evidence="10">
    <location>
        <begin position="153"/>
        <end position="177"/>
    </location>
</feature>
<feature type="transmembrane region" description="Helical" evidence="10">
    <location>
        <begin position="53"/>
        <end position="72"/>
    </location>
</feature>
<dbReference type="SUPFAM" id="SSF103506">
    <property type="entry name" value="Mitochondrial carrier"/>
    <property type="match status" value="1"/>
</dbReference>
<organism evidence="13">
    <name type="scientific">Enterobius vermicularis</name>
    <name type="common">Human pinworm</name>
    <dbReference type="NCBI Taxonomy" id="51028"/>
    <lineage>
        <taxon>Eukaryota</taxon>
        <taxon>Metazoa</taxon>
        <taxon>Ecdysozoa</taxon>
        <taxon>Nematoda</taxon>
        <taxon>Chromadorea</taxon>
        <taxon>Rhabditida</taxon>
        <taxon>Spirurina</taxon>
        <taxon>Oxyuridomorpha</taxon>
        <taxon>Oxyuroidea</taxon>
        <taxon>Oxyuridae</taxon>
        <taxon>Enterobius</taxon>
    </lineage>
</organism>
<reference evidence="13" key="1">
    <citation type="submission" date="2017-02" db="UniProtKB">
        <authorList>
            <consortium name="WormBaseParasite"/>
        </authorList>
    </citation>
    <scope>IDENTIFICATION</scope>
</reference>
<evidence type="ECO:0000256" key="1">
    <source>
        <dbReference type="ARBA" id="ARBA00004141"/>
    </source>
</evidence>
<dbReference type="STRING" id="51028.A0A0N4UX74"/>
<evidence type="ECO:0000256" key="9">
    <source>
        <dbReference type="RuleBase" id="RU000488"/>
    </source>
</evidence>
<evidence type="ECO:0000313" key="12">
    <source>
        <dbReference type="Proteomes" id="UP000274131"/>
    </source>
</evidence>
<reference evidence="11 12" key="2">
    <citation type="submission" date="2018-10" db="EMBL/GenBank/DDBJ databases">
        <authorList>
            <consortium name="Pathogen Informatics"/>
        </authorList>
    </citation>
    <scope>NUCLEOTIDE SEQUENCE [LARGE SCALE GENOMIC DNA]</scope>
</reference>
<sequence>MSKNYEHLIGGFAGEPSFPANEGQKYRPQYKSYWDATKTIVRSSGFAGLYQGVVPNLVGAALSWGLYFEFYYAMKKQCKIHQISTGVEVCDNLLLGMVSGGCVLAMTNPIWVTKTRLCLQYENESKKRYRGMVHCLSLTFREEGAKALYKISLLYFSLGFVPGLLGTTHGAIQFMLYNLMKDKRFEKLGVDSDYKLSTFDYLLYSSVSKVLATIITYPHQVLRTRLQDHHTEYKGIVDVIWRTLKMEGIRGLYKGMIIASVRQLPAAVVTFITYENVKHLITSWGS</sequence>
<feature type="repeat" description="Solcar" evidence="8">
    <location>
        <begin position="1"/>
        <end position="77"/>
    </location>
</feature>
<name>A0A0N4UX74_ENTVE</name>
<dbReference type="Proteomes" id="UP000274131">
    <property type="component" value="Unassembled WGS sequence"/>
</dbReference>
<keyword evidence="12" id="KW-1185">Reference proteome</keyword>
<keyword evidence="7 8" id="KW-0472">Membrane</keyword>
<feature type="repeat" description="Solcar" evidence="8">
    <location>
        <begin position="87"/>
        <end position="183"/>
    </location>
</feature>
<feature type="repeat" description="Solcar" evidence="8">
    <location>
        <begin position="196"/>
        <end position="280"/>
    </location>
</feature>
<evidence type="ECO:0000256" key="8">
    <source>
        <dbReference type="PROSITE-ProRule" id="PRU00282"/>
    </source>
</evidence>
<keyword evidence="5" id="KW-0677">Repeat</keyword>
<dbReference type="GO" id="GO:0055085">
    <property type="term" value="P:transmembrane transport"/>
    <property type="evidence" value="ECO:0007669"/>
    <property type="project" value="InterPro"/>
</dbReference>
<evidence type="ECO:0000256" key="5">
    <source>
        <dbReference type="ARBA" id="ARBA00022737"/>
    </source>
</evidence>
<protein>
    <submittedName>
        <fullName evidence="13">Mitochondrial folate transporter/carrier</fullName>
    </submittedName>
</protein>
<dbReference type="PANTHER" id="PTHR45683">
    <property type="entry name" value="MITOCHONDRIAL NICOTINAMIDE ADENINE DINUCLEOTIDE TRANSPORTER 1-RELATED-RELATED"/>
    <property type="match status" value="1"/>
</dbReference>
<dbReference type="InterPro" id="IPR018108">
    <property type="entry name" value="MCP_transmembrane"/>
</dbReference>
<gene>
    <name evidence="11" type="ORF">EVEC_LOCUS1833</name>
</gene>
<keyword evidence="4 8" id="KW-0812">Transmembrane</keyword>
<feature type="transmembrane region" description="Helical" evidence="10">
    <location>
        <begin position="93"/>
        <end position="112"/>
    </location>
</feature>
<keyword evidence="6 10" id="KW-1133">Transmembrane helix</keyword>
<accession>A0A0N4UX74</accession>
<keyword evidence="3 9" id="KW-0813">Transport</keyword>
<dbReference type="InterPro" id="IPR023395">
    <property type="entry name" value="MCP_dom_sf"/>
</dbReference>
<dbReference type="Gene3D" id="1.50.40.10">
    <property type="entry name" value="Mitochondrial carrier domain"/>
    <property type="match status" value="1"/>
</dbReference>
<evidence type="ECO:0000313" key="13">
    <source>
        <dbReference type="WBParaSite" id="EVEC_0000212501-mRNA-1"/>
    </source>
</evidence>
<dbReference type="GO" id="GO:0016020">
    <property type="term" value="C:membrane"/>
    <property type="evidence" value="ECO:0007669"/>
    <property type="project" value="UniProtKB-SubCell"/>
</dbReference>
<evidence type="ECO:0000256" key="3">
    <source>
        <dbReference type="ARBA" id="ARBA00022448"/>
    </source>
</evidence>
<dbReference type="WBParaSite" id="EVEC_0000212501-mRNA-1">
    <property type="protein sequence ID" value="EVEC_0000212501-mRNA-1"/>
    <property type="gene ID" value="EVEC_0000212501"/>
</dbReference>
<evidence type="ECO:0000256" key="4">
    <source>
        <dbReference type="ARBA" id="ARBA00022692"/>
    </source>
</evidence>
<evidence type="ECO:0000256" key="7">
    <source>
        <dbReference type="ARBA" id="ARBA00023136"/>
    </source>
</evidence>
<dbReference type="Pfam" id="PF00153">
    <property type="entry name" value="Mito_carr"/>
    <property type="match status" value="3"/>
</dbReference>
<evidence type="ECO:0000256" key="2">
    <source>
        <dbReference type="ARBA" id="ARBA00006375"/>
    </source>
</evidence>
<dbReference type="AlphaFoldDB" id="A0A0N4UX74"/>
<proteinExistence type="inferred from homology"/>